<sequence>MMQGGSGPRPFRPNGVHSEEFTFPMPANSDVEIAFREWGRQCDAANEFVARTELDARGDDDVELRKVLVHMMRSTHATWATLTFFGNASMGAEDSSRAKMR</sequence>
<accession>A4X4M3</accession>
<gene>
    <name evidence="2" type="ordered locus">Strop_1356</name>
</gene>
<evidence type="ECO:0000313" key="3">
    <source>
        <dbReference type="Proteomes" id="UP000000235"/>
    </source>
</evidence>
<keyword evidence="3" id="KW-1185">Reference proteome</keyword>
<dbReference type="Proteomes" id="UP000000235">
    <property type="component" value="Chromosome"/>
</dbReference>
<organism evidence="2 3">
    <name type="scientific">Salinispora tropica (strain ATCC BAA-916 / DSM 44818 / JCM 13857 / NBRC 105044 / CNB-440)</name>
    <dbReference type="NCBI Taxonomy" id="369723"/>
    <lineage>
        <taxon>Bacteria</taxon>
        <taxon>Bacillati</taxon>
        <taxon>Actinomycetota</taxon>
        <taxon>Actinomycetes</taxon>
        <taxon>Micromonosporales</taxon>
        <taxon>Micromonosporaceae</taxon>
        <taxon>Salinispora</taxon>
    </lineage>
</organism>
<dbReference type="AlphaFoldDB" id="A4X4M3"/>
<reference evidence="3" key="1">
    <citation type="journal article" date="2007" name="Proc. Natl. Acad. Sci. U.S.A.">
        <title>Genome sequencing reveals complex secondary metabolome in the marine actinomycete Salinispora tropica.</title>
        <authorList>
            <person name="Udwary D.W."/>
            <person name="Zeigler L."/>
            <person name="Asolkar R.N."/>
            <person name="Singan V."/>
            <person name="Lapidus A."/>
            <person name="Fenical W."/>
            <person name="Jensen P.R."/>
            <person name="Moore B.S."/>
        </authorList>
    </citation>
    <scope>NUCLEOTIDE SEQUENCE [LARGE SCALE GENOMIC DNA]</scope>
    <source>
        <strain evidence="3">ATCC BAA-916 / DSM 44818 / CNB-440</strain>
    </source>
</reference>
<dbReference type="STRING" id="369723.Strop_1356"/>
<protein>
    <submittedName>
        <fullName evidence="2">Uncharacterized protein</fullName>
    </submittedName>
</protein>
<name>A4X4M3_SALTO</name>
<proteinExistence type="predicted"/>
<dbReference type="EMBL" id="CP000667">
    <property type="protein sequence ID" value="ABP53823.1"/>
    <property type="molecule type" value="Genomic_DNA"/>
</dbReference>
<dbReference type="KEGG" id="stp:Strop_1356"/>
<dbReference type="HOGENOM" id="CLU_2289691_0_0_11"/>
<evidence type="ECO:0000313" key="2">
    <source>
        <dbReference type="EMBL" id="ABP53823.1"/>
    </source>
</evidence>
<evidence type="ECO:0000256" key="1">
    <source>
        <dbReference type="SAM" id="MobiDB-lite"/>
    </source>
</evidence>
<feature type="region of interest" description="Disordered" evidence="1">
    <location>
        <begin position="1"/>
        <end position="23"/>
    </location>
</feature>